<dbReference type="AlphaFoldDB" id="A0A9N9QIV1"/>
<gene>
    <name evidence="1" type="ORF">CEUTPL_LOCUS1165</name>
</gene>
<proteinExistence type="predicted"/>
<reference evidence="1" key="1">
    <citation type="submission" date="2022-01" db="EMBL/GenBank/DDBJ databases">
        <authorList>
            <person name="King R."/>
        </authorList>
    </citation>
    <scope>NUCLEOTIDE SEQUENCE</scope>
</reference>
<accession>A0A9N9QIV1</accession>
<evidence type="ECO:0000313" key="1">
    <source>
        <dbReference type="EMBL" id="CAG9760434.1"/>
    </source>
</evidence>
<dbReference type="Proteomes" id="UP001152799">
    <property type="component" value="Chromosome 1"/>
</dbReference>
<dbReference type="InterPro" id="IPR036691">
    <property type="entry name" value="Endo/exonu/phosph_ase_sf"/>
</dbReference>
<evidence type="ECO:0008006" key="3">
    <source>
        <dbReference type="Google" id="ProtNLM"/>
    </source>
</evidence>
<sequence>MASKQEIEVLDVLEDLDENVQSAKDITDCDMLKTRINIKQKVINLIHLNIRSIRKNGDELLAFVQTFELDYCDIMILTECYKMDCNTFCFPGYNSHYNHADFNKNDGTLILTKEYLNVQIKDYKLSSLVTVSRLEFNIEALNVGVNCLYRPTPTSALQFVQDIDGYFEELLKHQIEIFVGDLNLNINNRDDRVINLYLLTLSHHGFVSLVNCATRETSTSATCIDHLFMRKKLKTNSLKYQSFVLNNGLTDHYPIMLNLYNDSPNQAINSSNKNKPIRKEIIKTNYKRLRALLDEKEWDSVTSCKDPQKATDNFYKIVLNNIEETKTINVVKTCEHKKIKPWITNGIITAIKHRNKF</sequence>
<protein>
    <recommendedName>
        <fullName evidence="3">Endonuclease/exonuclease/phosphatase domain-containing protein</fullName>
    </recommendedName>
</protein>
<dbReference type="Gene3D" id="3.60.10.10">
    <property type="entry name" value="Endonuclease/exonuclease/phosphatase"/>
    <property type="match status" value="1"/>
</dbReference>
<evidence type="ECO:0000313" key="2">
    <source>
        <dbReference type="Proteomes" id="UP001152799"/>
    </source>
</evidence>
<organism evidence="1 2">
    <name type="scientific">Ceutorhynchus assimilis</name>
    <name type="common">cabbage seed weevil</name>
    <dbReference type="NCBI Taxonomy" id="467358"/>
    <lineage>
        <taxon>Eukaryota</taxon>
        <taxon>Metazoa</taxon>
        <taxon>Ecdysozoa</taxon>
        <taxon>Arthropoda</taxon>
        <taxon>Hexapoda</taxon>
        <taxon>Insecta</taxon>
        <taxon>Pterygota</taxon>
        <taxon>Neoptera</taxon>
        <taxon>Endopterygota</taxon>
        <taxon>Coleoptera</taxon>
        <taxon>Polyphaga</taxon>
        <taxon>Cucujiformia</taxon>
        <taxon>Curculionidae</taxon>
        <taxon>Ceutorhynchinae</taxon>
        <taxon>Ceutorhynchus</taxon>
    </lineage>
</organism>
<name>A0A9N9QIV1_9CUCU</name>
<dbReference type="EMBL" id="OU892277">
    <property type="protein sequence ID" value="CAG9760434.1"/>
    <property type="molecule type" value="Genomic_DNA"/>
</dbReference>
<dbReference type="PANTHER" id="PTHR33776">
    <property type="entry name" value="ENDO/EXONUCLEASE/PHOSPHATASE DOMAIN-CONTAINING PROTEIN"/>
    <property type="match status" value="1"/>
</dbReference>
<dbReference type="OrthoDB" id="6782329at2759"/>
<dbReference type="SUPFAM" id="SSF56219">
    <property type="entry name" value="DNase I-like"/>
    <property type="match status" value="1"/>
</dbReference>
<keyword evidence="2" id="KW-1185">Reference proteome</keyword>
<dbReference type="PANTHER" id="PTHR33776:SF4">
    <property type="entry name" value="ENDONUCLEASE_EXONUCLEASE_PHOSPHATASE DOMAIN-CONTAINING PROTEIN"/>
    <property type="match status" value="1"/>
</dbReference>